<sequence length="226" mass="22776">MTYVSKPIVIGPSLVPGALWVANTKQDIIGAIGRKGLLGHRGQSLVAVAAADLARTHIFAGDAGASAACGIVALAPQASRDAVREVNALAVEGRYRSVSILDAPNVSPNVVSAASSLRLGAQGPAFTVDSRTGGLRGAWRLTTVMLAATRCPSVFLVEIIEDPTLDGPLPAAVAAVVSAAVSPATPYAVPDDLADVAADFRSGTASMLAALWPTADAAAEMGRVGA</sequence>
<name>A0ABU2JAE5_9ACTN</name>
<organism evidence="1 2">
    <name type="scientific">Jatrophihabitans lederbergiae</name>
    <dbReference type="NCBI Taxonomy" id="3075547"/>
    <lineage>
        <taxon>Bacteria</taxon>
        <taxon>Bacillati</taxon>
        <taxon>Actinomycetota</taxon>
        <taxon>Actinomycetes</taxon>
        <taxon>Jatrophihabitantales</taxon>
        <taxon>Jatrophihabitantaceae</taxon>
        <taxon>Jatrophihabitans</taxon>
    </lineage>
</organism>
<reference evidence="2" key="1">
    <citation type="submission" date="2023-07" db="EMBL/GenBank/DDBJ databases">
        <title>30 novel species of actinomycetes from the DSMZ collection.</title>
        <authorList>
            <person name="Nouioui I."/>
        </authorList>
    </citation>
    <scope>NUCLEOTIDE SEQUENCE [LARGE SCALE GENOMIC DNA]</scope>
    <source>
        <strain evidence="2">DSM 44399</strain>
    </source>
</reference>
<gene>
    <name evidence="1" type="ORF">RM423_09410</name>
</gene>
<keyword evidence="2" id="KW-1185">Reference proteome</keyword>
<protein>
    <submittedName>
        <fullName evidence="1">Uncharacterized protein</fullName>
    </submittedName>
</protein>
<dbReference type="EMBL" id="JAVREH010000009">
    <property type="protein sequence ID" value="MDT0261609.1"/>
    <property type="molecule type" value="Genomic_DNA"/>
</dbReference>
<evidence type="ECO:0000313" key="1">
    <source>
        <dbReference type="EMBL" id="MDT0261609.1"/>
    </source>
</evidence>
<accession>A0ABU2JAE5</accession>
<dbReference type="RefSeq" id="WP_311422764.1">
    <property type="nucleotide sequence ID" value="NZ_JAVREH010000009.1"/>
</dbReference>
<evidence type="ECO:0000313" key="2">
    <source>
        <dbReference type="Proteomes" id="UP001183176"/>
    </source>
</evidence>
<comment type="caution">
    <text evidence="1">The sequence shown here is derived from an EMBL/GenBank/DDBJ whole genome shotgun (WGS) entry which is preliminary data.</text>
</comment>
<dbReference type="Proteomes" id="UP001183176">
    <property type="component" value="Unassembled WGS sequence"/>
</dbReference>
<proteinExistence type="predicted"/>